<dbReference type="PANTHER" id="PTHR42810">
    <property type="entry name" value="PURINE PERMEASE C1399.01C-RELATED"/>
    <property type="match status" value="1"/>
</dbReference>
<evidence type="ECO:0000256" key="6">
    <source>
        <dbReference type="ARBA" id="ARBA00023136"/>
    </source>
</evidence>
<evidence type="ECO:0000256" key="7">
    <source>
        <dbReference type="SAM" id="Phobius"/>
    </source>
</evidence>
<feature type="transmembrane region" description="Helical" evidence="7">
    <location>
        <begin position="248"/>
        <end position="268"/>
    </location>
</feature>
<comment type="caution">
    <text evidence="8">The sequence shown here is derived from an EMBL/GenBank/DDBJ whole genome shotgun (WGS) entry which is preliminary data.</text>
</comment>
<dbReference type="InterPro" id="IPR006043">
    <property type="entry name" value="NCS2"/>
</dbReference>
<evidence type="ECO:0000313" key="9">
    <source>
        <dbReference type="Proteomes" id="UP000619838"/>
    </source>
</evidence>
<feature type="transmembrane region" description="Helical" evidence="7">
    <location>
        <begin position="195"/>
        <end position="212"/>
    </location>
</feature>
<feature type="transmembrane region" description="Helical" evidence="7">
    <location>
        <begin position="99"/>
        <end position="120"/>
    </location>
</feature>
<keyword evidence="3" id="KW-0813">Transport</keyword>
<feature type="transmembrane region" description="Helical" evidence="7">
    <location>
        <begin position="355"/>
        <end position="373"/>
    </location>
</feature>
<feature type="transmembrane region" description="Helical" evidence="7">
    <location>
        <begin position="166"/>
        <end position="188"/>
    </location>
</feature>
<evidence type="ECO:0000256" key="1">
    <source>
        <dbReference type="ARBA" id="ARBA00004141"/>
    </source>
</evidence>
<comment type="subcellular location">
    <subcellularLocation>
        <location evidence="1">Membrane</location>
        <topology evidence="1">Multi-pass membrane protein</topology>
    </subcellularLocation>
</comment>
<feature type="transmembrane region" description="Helical" evidence="7">
    <location>
        <begin position="20"/>
        <end position="42"/>
    </location>
</feature>
<keyword evidence="9" id="KW-1185">Reference proteome</keyword>
<evidence type="ECO:0000313" key="8">
    <source>
        <dbReference type="EMBL" id="MBF0637046.1"/>
    </source>
</evidence>
<dbReference type="NCBIfam" id="NF037981">
    <property type="entry name" value="NCS2_1"/>
    <property type="match status" value="1"/>
</dbReference>
<feature type="transmembrane region" description="Helical" evidence="7">
    <location>
        <begin position="326"/>
        <end position="348"/>
    </location>
</feature>
<dbReference type="EMBL" id="JADGII010000011">
    <property type="protein sequence ID" value="MBF0637046.1"/>
    <property type="molecule type" value="Genomic_DNA"/>
</dbReference>
<keyword evidence="5 7" id="KW-1133">Transmembrane helix</keyword>
<feature type="transmembrane region" description="Helical" evidence="7">
    <location>
        <begin position="289"/>
        <end position="306"/>
    </location>
</feature>
<keyword evidence="4 7" id="KW-0812">Transmembrane</keyword>
<dbReference type="PANTHER" id="PTHR42810:SF2">
    <property type="entry name" value="PURINE PERMEASE C1399.01C-RELATED"/>
    <property type="match status" value="1"/>
</dbReference>
<feature type="transmembrane region" description="Helical" evidence="7">
    <location>
        <begin position="132"/>
        <end position="154"/>
    </location>
</feature>
<feature type="transmembrane region" description="Helical" evidence="7">
    <location>
        <begin position="385"/>
        <end position="406"/>
    </location>
</feature>
<keyword evidence="6 7" id="KW-0472">Membrane</keyword>
<evidence type="ECO:0000256" key="2">
    <source>
        <dbReference type="ARBA" id="ARBA00008821"/>
    </source>
</evidence>
<reference evidence="8 9" key="1">
    <citation type="journal article" date="2020" name="Microorganisms">
        <title>Simultaneous Genome Sequencing of Prosthecochloris ethylica and Desulfuromonas acetoxidans within a Syntrophic Mixture Reveals Unique Pili and Protein Interactions.</title>
        <authorList>
            <person name="Kyndt J.A."/>
            <person name="Van Beeumen J.J."/>
            <person name="Meyer T.E."/>
        </authorList>
    </citation>
    <scope>NUCLEOTIDE SEQUENCE [LARGE SCALE GENOMIC DNA]</scope>
    <source>
        <strain evidence="8 9">N3</strain>
    </source>
</reference>
<accession>A0ABR9XTG0</accession>
<feature type="transmembrane region" description="Helical" evidence="7">
    <location>
        <begin position="54"/>
        <end position="79"/>
    </location>
</feature>
<gene>
    <name evidence="8" type="ORF">INT08_07680</name>
</gene>
<name>A0ABR9XTG0_9CHLB</name>
<dbReference type="RefSeq" id="WP_114607942.1">
    <property type="nucleotide sequence ID" value="NZ_JABVZQ010000003.1"/>
</dbReference>
<dbReference type="Proteomes" id="UP000619838">
    <property type="component" value="Unassembled WGS sequence"/>
</dbReference>
<evidence type="ECO:0000256" key="4">
    <source>
        <dbReference type="ARBA" id="ARBA00022692"/>
    </source>
</evidence>
<sequence length="451" mass="48159">MAEQKKALEYRFDEMPPAGHLLMLSLQHVMLMFVSVGLPIIFTSQINESSQFAATLVALSMLAAGLGSIIQSAGLPFIGSGYLCPNVCGPSYLSLSLSAAWAGGIPLMRGMIILAGLVEMALAPMVHKLKTVFPGFIVGLVVAMVGISVIRMSVTSLFGLEFRGDAIRSADIAIGMASLLVMVLCNIWGKGFVRIYCLLIGMVAGWGLALAVEPEYRHALALVRESEMFALPSPGAAFSGIQFRLDMVIPFVVIAVSGSLKSFGNLLAAQKLSEPEREQVDYTPVRKGLLADGLSTALAGLIGGMAVDTSSSNIGLAGSTRVLSRWISVVAGVLFILLAFCPKVTMALSLMPKPVLGASIIFAGCFMISTGFLEMFSDEWDARKTFSVGIALFFGLSTAFLPALYARAPELIRTFFTDPLPTTTILAVVLNQLFTLDRTAAAFLRRFRSTD</sequence>
<proteinExistence type="inferred from homology"/>
<evidence type="ECO:0000256" key="3">
    <source>
        <dbReference type="ARBA" id="ARBA00022448"/>
    </source>
</evidence>
<comment type="similarity">
    <text evidence="2">Belongs to the nucleobase:cation symporter-2 (NCS2) (TC 2.A.40) family.</text>
</comment>
<dbReference type="Pfam" id="PF00860">
    <property type="entry name" value="Xan_ur_permease"/>
    <property type="match status" value="1"/>
</dbReference>
<organism evidence="8 9">
    <name type="scientific">Prosthecochloris ethylica</name>
    <dbReference type="NCBI Taxonomy" id="2743976"/>
    <lineage>
        <taxon>Bacteria</taxon>
        <taxon>Pseudomonadati</taxon>
        <taxon>Chlorobiota</taxon>
        <taxon>Chlorobiia</taxon>
        <taxon>Chlorobiales</taxon>
        <taxon>Chlorobiaceae</taxon>
        <taxon>Prosthecochloris</taxon>
    </lineage>
</organism>
<evidence type="ECO:0000256" key="5">
    <source>
        <dbReference type="ARBA" id="ARBA00022989"/>
    </source>
</evidence>
<protein>
    <submittedName>
        <fullName evidence="8">Purine/pyrimidine permease</fullName>
    </submittedName>
</protein>